<evidence type="ECO:0000313" key="5">
    <source>
        <dbReference type="Proteomes" id="UP001151760"/>
    </source>
</evidence>
<name>A0ABQ5JAN6_9ASTR</name>
<reference evidence="4" key="1">
    <citation type="journal article" date="2022" name="Int. J. Mol. Sci.">
        <title>Draft Genome of Tanacetum Coccineum: Genomic Comparison of Closely Related Tanacetum-Family Plants.</title>
        <authorList>
            <person name="Yamashiro T."/>
            <person name="Shiraishi A."/>
            <person name="Nakayama K."/>
            <person name="Satake H."/>
        </authorList>
    </citation>
    <scope>NUCLEOTIDE SEQUENCE</scope>
</reference>
<feature type="compositionally biased region" description="Pro residues" evidence="1">
    <location>
        <begin position="70"/>
        <end position="82"/>
    </location>
</feature>
<keyword evidence="2" id="KW-1133">Transmembrane helix</keyword>
<feature type="compositionally biased region" description="Basic and acidic residues" evidence="1">
    <location>
        <begin position="294"/>
        <end position="304"/>
    </location>
</feature>
<organism evidence="4 5">
    <name type="scientific">Tanacetum coccineum</name>
    <dbReference type="NCBI Taxonomy" id="301880"/>
    <lineage>
        <taxon>Eukaryota</taxon>
        <taxon>Viridiplantae</taxon>
        <taxon>Streptophyta</taxon>
        <taxon>Embryophyta</taxon>
        <taxon>Tracheophyta</taxon>
        <taxon>Spermatophyta</taxon>
        <taxon>Magnoliopsida</taxon>
        <taxon>eudicotyledons</taxon>
        <taxon>Gunneridae</taxon>
        <taxon>Pentapetalae</taxon>
        <taxon>asterids</taxon>
        <taxon>campanulids</taxon>
        <taxon>Asterales</taxon>
        <taxon>Asteraceae</taxon>
        <taxon>Asteroideae</taxon>
        <taxon>Anthemideae</taxon>
        <taxon>Anthemidinae</taxon>
        <taxon>Tanacetum</taxon>
    </lineage>
</organism>
<evidence type="ECO:0000313" key="4">
    <source>
        <dbReference type="EMBL" id="GJU08538.1"/>
    </source>
</evidence>
<dbReference type="EMBL" id="BQNB010021641">
    <property type="protein sequence ID" value="GJU08538.1"/>
    <property type="molecule type" value="Genomic_DNA"/>
</dbReference>
<dbReference type="PROSITE" id="PS00141">
    <property type="entry name" value="ASP_PROTEASE"/>
    <property type="match status" value="1"/>
</dbReference>
<dbReference type="Pfam" id="PF03732">
    <property type="entry name" value="Retrotrans_gag"/>
    <property type="match status" value="1"/>
</dbReference>
<accession>A0ABQ5JAN6</accession>
<evidence type="ECO:0000259" key="3">
    <source>
        <dbReference type="Pfam" id="PF03732"/>
    </source>
</evidence>
<feature type="compositionally biased region" description="Pro residues" evidence="1">
    <location>
        <begin position="52"/>
        <end position="62"/>
    </location>
</feature>
<keyword evidence="2" id="KW-0812">Transmembrane</keyword>
<comment type="caution">
    <text evidence="4">The sequence shown here is derived from an EMBL/GenBank/DDBJ whole genome shotgun (WGS) entry which is preliminary data.</text>
</comment>
<dbReference type="SUPFAM" id="SSF50630">
    <property type="entry name" value="Acid proteases"/>
    <property type="match status" value="1"/>
</dbReference>
<dbReference type="PANTHER" id="PTHR15503">
    <property type="entry name" value="LDOC1 RELATED"/>
    <property type="match status" value="1"/>
</dbReference>
<feature type="domain" description="Retrotransposon gag" evidence="3">
    <location>
        <begin position="163"/>
        <end position="232"/>
    </location>
</feature>
<sequence>MKEDLKEDLEEEPSKEEEEEPLAPAVSASSLPDSVSAYEETQPFEEDEVAAPAPPLPPPSPLSPLSSPLPRIPSPPLLLPPPTHKDSIPEADMPPWRRARFAALSYRFEIGESSAAAAARQPGREAWTLAMDRLREMQIEVRDLQQQRRDQSTKTVVHDAAYGMPWKTLMKMMTKNYCSGSEIKKLETELWNLTIKGTDVESYTQRFQELVVLCSRMVLDESDKVEKYTGGLPNSIQGSAMASKPKMLQEMIELAKSLMDQKVLTYAARQAENKRRIDNNSRSNHVQQPPEISDCPKLKNKDRGNATGNGEARGRAYALGGGEANPDLNVVTGTFLLNNCYASILFDTGADRSFVSVTFSSLIDIAPSTLDNSYDVELADEKIIGVDTIIQGCTLNLLNHPFNIDLMPVELGSFDATIGMDWLSMYHAVIVIVSLYGCNLCFKF</sequence>
<reference evidence="4" key="2">
    <citation type="submission" date="2022-01" db="EMBL/GenBank/DDBJ databases">
        <authorList>
            <person name="Yamashiro T."/>
            <person name="Shiraishi A."/>
            <person name="Satake H."/>
            <person name="Nakayama K."/>
        </authorList>
    </citation>
    <scope>NUCLEOTIDE SEQUENCE</scope>
</reference>
<feature type="transmembrane region" description="Helical" evidence="2">
    <location>
        <begin position="422"/>
        <end position="442"/>
    </location>
</feature>
<dbReference type="GO" id="GO:0003964">
    <property type="term" value="F:RNA-directed DNA polymerase activity"/>
    <property type="evidence" value="ECO:0007669"/>
    <property type="project" value="UniProtKB-KW"/>
</dbReference>
<feature type="compositionally biased region" description="Acidic residues" evidence="1">
    <location>
        <begin position="1"/>
        <end position="21"/>
    </location>
</feature>
<gene>
    <name evidence="4" type="ORF">Tco_1124968</name>
</gene>
<dbReference type="InterPro" id="IPR001969">
    <property type="entry name" value="Aspartic_peptidase_AS"/>
</dbReference>
<protein>
    <submittedName>
        <fullName evidence="4">Reverse transcriptase domain-containing protein</fullName>
    </submittedName>
</protein>
<dbReference type="Gene3D" id="2.40.70.10">
    <property type="entry name" value="Acid Proteases"/>
    <property type="match status" value="1"/>
</dbReference>
<dbReference type="InterPro" id="IPR032567">
    <property type="entry name" value="RTL1-rel"/>
</dbReference>
<dbReference type="Pfam" id="PF08284">
    <property type="entry name" value="RVP_2"/>
    <property type="match status" value="1"/>
</dbReference>
<dbReference type="InterPro" id="IPR021109">
    <property type="entry name" value="Peptidase_aspartic_dom_sf"/>
</dbReference>
<feature type="region of interest" description="Disordered" evidence="1">
    <location>
        <begin position="274"/>
        <end position="312"/>
    </location>
</feature>
<evidence type="ECO:0000256" key="1">
    <source>
        <dbReference type="SAM" id="MobiDB-lite"/>
    </source>
</evidence>
<proteinExistence type="predicted"/>
<keyword evidence="4" id="KW-0695">RNA-directed DNA polymerase</keyword>
<evidence type="ECO:0000256" key="2">
    <source>
        <dbReference type="SAM" id="Phobius"/>
    </source>
</evidence>
<dbReference type="InterPro" id="IPR005162">
    <property type="entry name" value="Retrotrans_gag_dom"/>
</dbReference>
<feature type="compositionally biased region" description="Low complexity" evidence="1">
    <location>
        <begin position="22"/>
        <end position="37"/>
    </location>
</feature>
<dbReference type="Proteomes" id="UP001151760">
    <property type="component" value="Unassembled WGS sequence"/>
</dbReference>
<keyword evidence="4" id="KW-0548">Nucleotidyltransferase</keyword>
<keyword evidence="5" id="KW-1185">Reference proteome</keyword>
<keyword evidence="4" id="KW-0808">Transferase</keyword>
<keyword evidence="2" id="KW-0472">Membrane</keyword>
<dbReference type="PANTHER" id="PTHR15503:SF42">
    <property type="entry name" value="ZINC FINGER, CCHC-TYPE, RETROTRANSPOSON GAG DOMAIN, ASPARTIC PEPTIDASE DOMAIN PROTEIN-RELATED"/>
    <property type="match status" value="1"/>
</dbReference>
<dbReference type="CDD" id="cd00303">
    <property type="entry name" value="retropepsin_like"/>
    <property type="match status" value="1"/>
</dbReference>
<feature type="region of interest" description="Disordered" evidence="1">
    <location>
        <begin position="1"/>
        <end position="92"/>
    </location>
</feature>